<proteinExistence type="predicted"/>
<accession>A0A9W6W3U1</accession>
<dbReference type="EMBL" id="BSTX01000002">
    <property type="protein sequence ID" value="GLZ78532.1"/>
    <property type="molecule type" value="Genomic_DNA"/>
</dbReference>
<comment type="caution">
    <text evidence="1">The sequence shown here is derived from an EMBL/GenBank/DDBJ whole genome shotgun (WGS) entry which is preliminary data.</text>
</comment>
<sequence>MLARIDHPGWPAFAAEALTGGWAPPLADALSRLPFDTALREAVHARVAGMARSRPIKLWMRKEFAALIRLLTAHAEPDTADRLRSLLPDAEVLHAELAAWVNLLTCDCHGLRDGAGSR</sequence>
<gene>
    <name evidence="1" type="ORF">Afil01_33390</name>
</gene>
<reference evidence="1" key="1">
    <citation type="submission" date="2023-03" db="EMBL/GenBank/DDBJ databases">
        <title>Actinorhabdospora filicis NBRC 111898.</title>
        <authorList>
            <person name="Ichikawa N."/>
            <person name="Sato H."/>
            <person name="Tonouchi N."/>
        </authorList>
    </citation>
    <scope>NUCLEOTIDE SEQUENCE</scope>
    <source>
        <strain evidence="1">NBRC 111898</strain>
    </source>
</reference>
<keyword evidence="2" id="KW-1185">Reference proteome</keyword>
<organism evidence="1 2">
    <name type="scientific">Actinorhabdospora filicis</name>
    <dbReference type="NCBI Taxonomy" id="1785913"/>
    <lineage>
        <taxon>Bacteria</taxon>
        <taxon>Bacillati</taxon>
        <taxon>Actinomycetota</taxon>
        <taxon>Actinomycetes</taxon>
        <taxon>Micromonosporales</taxon>
        <taxon>Micromonosporaceae</taxon>
        <taxon>Actinorhabdospora</taxon>
    </lineage>
</organism>
<name>A0A9W6W3U1_9ACTN</name>
<dbReference type="Proteomes" id="UP001165079">
    <property type="component" value="Unassembled WGS sequence"/>
</dbReference>
<evidence type="ECO:0000313" key="1">
    <source>
        <dbReference type="EMBL" id="GLZ78532.1"/>
    </source>
</evidence>
<evidence type="ECO:0000313" key="2">
    <source>
        <dbReference type="Proteomes" id="UP001165079"/>
    </source>
</evidence>
<dbReference type="AlphaFoldDB" id="A0A9W6W3U1"/>
<protein>
    <submittedName>
        <fullName evidence="1">Uncharacterized protein</fullName>
    </submittedName>
</protein>